<proteinExistence type="predicted"/>
<evidence type="ECO:0000313" key="4">
    <source>
        <dbReference type="Proteomes" id="UP000585474"/>
    </source>
</evidence>
<dbReference type="Proteomes" id="UP000585474">
    <property type="component" value="Unassembled WGS sequence"/>
</dbReference>
<accession>A0A7J0DPN9</accession>
<dbReference type="PANTHER" id="PTHR33240">
    <property type="entry name" value="OS08G0508500 PROTEIN"/>
    <property type="match status" value="1"/>
</dbReference>
<evidence type="ECO:0000313" key="3">
    <source>
        <dbReference type="EMBL" id="GFS39667.1"/>
    </source>
</evidence>
<protein>
    <submittedName>
        <fullName evidence="3">Uncharacterized protein</fullName>
    </submittedName>
</protein>
<dbReference type="PANTHER" id="PTHR33240:SF15">
    <property type="entry name" value="GAG-PRO-LIKE PROTEIN"/>
    <property type="match status" value="1"/>
</dbReference>
<keyword evidence="4" id="KW-1185">Reference proteome</keyword>
<name>A0A7J0DPN9_9ERIC</name>
<sequence length="321" mass="36460">MMASQSDSHSDSRENQGEVPHAPRTLGDRGVKLLADAQRTAKATSKQRLVQLLLQGRDSRDITFKRLQAQLTEMTQILVDNILMKSAQATEGGPYEGRVSLHRAHSSVDLRETLNAKRNREGDLRAKLNNQRTVSPVKTIILTKSIAYAAISIPREPIPRWYHGGISFARNYSHDMGANHPNLKNRIQGEIRIVRQMYEVISVQPMAKKLKQTVSELENITFSKADLQRVQRPHTDSLVIQLRINNYDVKRILVDTESSIEAAMKEVQLVEEELKVLEDVGMNLEAKVVEDPIHYELDELSSDCFFLTSANLKERERTELI</sequence>
<keyword evidence="1" id="KW-0175">Coiled coil</keyword>
<comment type="caution">
    <text evidence="3">The sequence shown here is derived from an EMBL/GenBank/DDBJ whole genome shotgun (WGS) entry which is preliminary data.</text>
</comment>
<feature type="coiled-coil region" evidence="1">
    <location>
        <begin position="253"/>
        <end position="287"/>
    </location>
</feature>
<dbReference type="AlphaFoldDB" id="A0A7J0DPN9"/>
<evidence type="ECO:0000256" key="2">
    <source>
        <dbReference type="SAM" id="MobiDB-lite"/>
    </source>
</evidence>
<reference evidence="4" key="1">
    <citation type="submission" date="2019-07" db="EMBL/GenBank/DDBJ databases">
        <title>De Novo Assembly of kiwifruit Actinidia rufa.</title>
        <authorList>
            <person name="Sugita-Konishi S."/>
            <person name="Sato K."/>
            <person name="Mori E."/>
            <person name="Abe Y."/>
            <person name="Kisaki G."/>
            <person name="Hamano K."/>
            <person name="Suezawa K."/>
            <person name="Otani M."/>
            <person name="Fukuda T."/>
            <person name="Manabe T."/>
            <person name="Gomi K."/>
            <person name="Tabuchi M."/>
            <person name="Akimitsu K."/>
            <person name="Kataoka I."/>
        </authorList>
    </citation>
    <scope>NUCLEOTIDE SEQUENCE [LARGE SCALE GENOMIC DNA]</scope>
    <source>
        <strain evidence="4">cv. Fuchu</strain>
    </source>
</reference>
<dbReference type="EMBL" id="BJWL01000335">
    <property type="protein sequence ID" value="GFS39667.1"/>
    <property type="molecule type" value="Genomic_DNA"/>
</dbReference>
<evidence type="ECO:0000256" key="1">
    <source>
        <dbReference type="SAM" id="Coils"/>
    </source>
</evidence>
<organism evidence="3 4">
    <name type="scientific">Actinidia rufa</name>
    <dbReference type="NCBI Taxonomy" id="165716"/>
    <lineage>
        <taxon>Eukaryota</taxon>
        <taxon>Viridiplantae</taxon>
        <taxon>Streptophyta</taxon>
        <taxon>Embryophyta</taxon>
        <taxon>Tracheophyta</taxon>
        <taxon>Spermatophyta</taxon>
        <taxon>Magnoliopsida</taxon>
        <taxon>eudicotyledons</taxon>
        <taxon>Gunneridae</taxon>
        <taxon>Pentapetalae</taxon>
        <taxon>asterids</taxon>
        <taxon>Ericales</taxon>
        <taxon>Actinidiaceae</taxon>
        <taxon>Actinidia</taxon>
    </lineage>
</organism>
<gene>
    <name evidence="3" type="ORF">Acr_00g0064270</name>
</gene>
<feature type="region of interest" description="Disordered" evidence="2">
    <location>
        <begin position="1"/>
        <end position="29"/>
    </location>
</feature>